<reference evidence="1 2" key="1">
    <citation type="submission" date="2017-07" db="EMBL/GenBank/DDBJ databases">
        <title>Tetzosporium hominis gen.nov. sp.nov.</title>
        <authorList>
            <person name="Tetz G."/>
            <person name="Tetz V."/>
        </authorList>
    </citation>
    <scope>NUCLEOTIDE SEQUENCE [LARGE SCALE GENOMIC DNA]</scope>
    <source>
        <strain evidence="1 2">VT-49</strain>
    </source>
</reference>
<dbReference type="AlphaFoldDB" id="A0A264W318"/>
<dbReference type="PANTHER" id="PTHR41291:SF1">
    <property type="entry name" value="DNA ALKYLATION REPAIR PROTEIN"/>
    <property type="match status" value="1"/>
</dbReference>
<keyword evidence="2" id="KW-1185">Reference proteome</keyword>
<dbReference type="PANTHER" id="PTHR41291">
    <property type="entry name" value="DNA ALKYLATION REPAIR PROTEIN"/>
    <property type="match status" value="1"/>
</dbReference>
<dbReference type="EMBL" id="NOKQ01000217">
    <property type="protein sequence ID" value="OZS77983.1"/>
    <property type="molecule type" value="Genomic_DNA"/>
</dbReference>
<dbReference type="InterPro" id="IPR014825">
    <property type="entry name" value="DNA_alkylation"/>
</dbReference>
<evidence type="ECO:0000313" key="1">
    <source>
        <dbReference type="EMBL" id="OZS77983.1"/>
    </source>
</evidence>
<proteinExistence type="predicted"/>
<dbReference type="Pfam" id="PF08713">
    <property type="entry name" value="DNA_alkylation"/>
    <property type="match status" value="1"/>
</dbReference>
<protein>
    <submittedName>
        <fullName evidence="1">DNA alkylation repair protein</fullName>
    </submittedName>
</protein>
<organism evidence="1 2">
    <name type="scientific">Tetzosporium hominis</name>
    <dbReference type="NCBI Taxonomy" id="2020506"/>
    <lineage>
        <taxon>Bacteria</taxon>
        <taxon>Bacillati</taxon>
        <taxon>Bacillota</taxon>
        <taxon>Bacilli</taxon>
        <taxon>Bacillales</taxon>
        <taxon>Caryophanaceae</taxon>
        <taxon>Tetzosporium</taxon>
    </lineage>
</organism>
<dbReference type="CDD" id="cd06561">
    <property type="entry name" value="AlkD_like"/>
    <property type="match status" value="1"/>
</dbReference>
<evidence type="ECO:0000313" key="2">
    <source>
        <dbReference type="Proteomes" id="UP000217065"/>
    </source>
</evidence>
<sequence>MEFQQVMKELETLGTERTKKLYLGNGAQEPLFGVATGAMKPMAKAIKRNQPLAEELYATGNYDAMYFAGVIADPEAMTEEDFDRWIEAAYFYMLSDYVVAVTLSEAPIAQQVADRWIESGEELKRSAGWSTYCWLLGNRKDEEFDLAKIHRLLDLVKMTIHSAPPRAQSSMNNFVYTVAISFLPLHEKAIETAREIGQIEMERLGKKPAVLDATASIEKWMSRGKLGFKRRYVRC</sequence>
<dbReference type="OrthoDB" id="9801369at2"/>
<dbReference type="Proteomes" id="UP000217065">
    <property type="component" value="Unassembled WGS sequence"/>
</dbReference>
<dbReference type="RefSeq" id="WP_094943261.1">
    <property type="nucleotide sequence ID" value="NZ_NOKQ01000217.1"/>
</dbReference>
<comment type="caution">
    <text evidence="1">The sequence shown here is derived from an EMBL/GenBank/DDBJ whole genome shotgun (WGS) entry which is preliminary data.</text>
</comment>
<accession>A0A264W318</accession>
<dbReference type="InterPro" id="IPR016024">
    <property type="entry name" value="ARM-type_fold"/>
</dbReference>
<gene>
    <name evidence="1" type="ORF">CF394_08640</name>
</gene>
<dbReference type="SUPFAM" id="SSF48371">
    <property type="entry name" value="ARM repeat"/>
    <property type="match status" value="1"/>
</dbReference>
<name>A0A264W318_9BACL</name>